<evidence type="ECO:0000313" key="2">
    <source>
        <dbReference type="EMBL" id="MBN0989607.1"/>
    </source>
</evidence>
<feature type="compositionally biased region" description="Basic and acidic residues" evidence="1">
    <location>
        <begin position="385"/>
        <end position="399"/>
    </location>
</feature>
<sequence length="559" mass="61507">MLDDARMITAPVVSQRNGELQTSGLERESLLFRTTIERALNRSSFSSGRINPADQPKTAPMSFADSIAVNNKYLLSEDKKAKDKEYVVDLQCVWDNGQSVGEIPIQLSFDNGVVQRYMLPANGHLQVTGVSSLFYKAQLKPDLDNTELSALRTSIQKTLTAIIEKEKAQAAIYQSLQDQMGVVDNVRVHTGAVMWGIWNLAKDSVVAVKEWSDVINPVVAYNNALQAAYVARQAGPESDWSETFRETYNDLQHREWVEALGFDPSKITMAQLAEAYEFANFVYEDPPTQKMLTKFGREYIAAQDSVEFAESVAPTVIVTILGAILTATTLGAGGAVVAGRVAKEFADLGKLLVDLGKALKKAKLSERIFSKMSNKLEKLEIRRPKAQKVAEPKRVDGNRNDGTMRGGSVVPDKKLTAQLDRLRAEGHALERHGGSVTDEQLYVRARTGVAPDGSKTRRGYTPTSTAFNSDELLVQADDFLRNNYLDNAVKNAEPGTLRIKVSADTGVELGRGYVPVGKKTGLSGPLKKVDGLTNVEAWYVYDPAKNIWQTNTIYPIPGK</sequence>
<accession>A0ABS2WDL0</accession>
<evidence type="ECO:0000256" key="1">
    <source>
        <dbReference type="SAM" id="MobiDB-lite"/>
    </source>
</evidence>
<dbReference type="EMBL" id="JAFFZP010000046">
    <property type="protein sequence ID" value="MBN0989607.1"/>
    <property type="molecule type" value="Genomic_DNA"/>
</dbReference>
<comment type="caution">
    <text evidence="2">The sequence shown here is derived from an EMBL/GenBank/DDBJ whole genome shotgun (WGS) entry which is preliminary data.</text>
</comment>
<dbReference type="RefSeq" id="WP_205214400.1">
    <property type="nucleotide sequence ID" value="NZ_JAFFZP010000046.1"/>
</dbReference>
<reference evidence="2 3" key="1">
    <citation type="submission" date="2021-02" db="EMBL/GenBank/DDBJ databases">
        <title>A novel species of genus Amphritea isolated from a fishpond in China.</title>
        <authorList>
            <person name="Lu H."/>
        </authorList>
    </citation>
    <scope>NUCLEOTIDE SEQUENCE [LARGE SCALE GENOMIC DNA]</scope>
    <source>
        <strain evidence="2 3">RP18W</strain>
    </source>
</reference>
<proteinExistence type="predicted"/>
<keyword evidence="3" id="KW-1185">Reference proteome</keyword>
<name>A0ABS2WDL0_9GAMM</name>
<protein>
    <recommendedName>
        <fullName evidence="4">Bacterial CdiA-CT RNAse A domain-containing protein</fullName>
    </recommendedName>
</protein>
<feature type="region of interest" description="Disordered" evidence="1">
    <location>
        <begin position="385"/>
        <end position="410"/>
    </location>
</feature>
<gene>
    <name evidence="2" type="ORF">JW498_19750</name>
</gene>
<organism evidence="2 3">
    <name type="scientific">Amphritea pacifica</name>
    <dbReference type="NCBI Taxonomy" id="2811233"/>
    <lineage>
        <taxon>Bacteria</taxon>
        <taxon>Pseudomonadati</taxon>
        <taxon>Pseudomonadota</taxon>
        <taxon>Gammaproteobacteria</taxon>
        <taxon>Oceanospirillales</taxon>
        <taxon>Oceanospirillaceae</taxon>
        <taxon>Amphritea</taxon>
    </lineage>
</organism>
<dbReference type="Proteomes" id="UP000760472">
    <property type="component" value="Unassembled WGS sequence"/>
</dbReference>
<evidence type="ECO:0000313" key="3">
    <source>
        <dbReference type="Proteomes" id="UP000760472"/>
    </source>
</evidence>
<evidence type="ECO:0008006" key="4">
    <source>
        <dbReference type="Google" id="ProtNLM"/>
    </source>
</evidence>